<protein>
    <recommendedName>
        <fullName evidence="4">Reverse transcriptase domain-containing protein</fullName>
    </recommendedName>
</protein>
<dbReference type="Proteomes" id="UP000298416">
    <property type="component" value="Unassembled WGS sequence"/>
</dbReference>
<accession>A0A8X8VWN3</accession>
<proteinExistence type="predicted"/>
<evidence type="ECO:0000313" key="3">
    <source>
        <dbReference type="Proteomes" id="UP000298416"/>
    </source>
</evidence>
<dbReference type="PANTHER" id="PTHR34047:SF2">
    <property type="entry name" value="NUCLEAR INTRON MATURASE 1, MITOCHONDRIAL"/>
    <property type="match status" value="1"/>
</dbReference>
<dbReference type="CDD" id="cd01651">
    <property type="entry name" value="RT_G2_intron"/>
    <property type="match status" value="1"/>
</dbReference>
<dbReference type="PANTHER" id="PTHR34047">
    <property type="entry name" value="NUCLEAR INTRON MATURASE 1, MITOCHONDRIAL-RELATED"/>
    <property type="match status" value="1"/>
</dbReference>
<gene>
    <name evidence="2" type="ORF">SASPL_156542</name>
</gene>
<evidence type="ECO:0008006" key="4">
    <source>
        <dbReference type="Google" id="ProtNLM"/>
    </source>
</evidence>
<feature type="compositionally biased region" description="Polar residues" evidence="1">
    <location>
        <begin position="164"/>
        <end position="173"/>
    </location>
</feature>
<name>A0A8X8VWN3_SALSN</name>
<evidence type="ECO:0000313" key="2">
    <source>
        <dbReference type="EMBL" id="KAG6383690.1"/>
    </source>
</evidence>
<dbReference type="AlphaFoldDB" id="A0A8X8VWN3"/>
<evidence type="ECO:0000256" key="1">
    <source>
        <dbReference type="SAM" id="MobiDB-lite"/>
    </source>
</evidence>
<sequence length="204" mass="23063">MVQEVLLMILEPVFEPRFSSKSHAFRPGRNPHTVIRTIRSNVAGYLWFIRGDLSEIFSNVNPNVVLGCVGESVKDKKVLSLIKSGMRETRKKILNDDEPKPDPYWLRAFYDFSPEEAAEVPSYGYCGIFSPLLMNVCLNELDYMMENKIVVFLKPSETDSIWKQQGQTDQASTIGEKGQKTGESIKGCNQAVKEGTTGFQKKDM</sequence>
<dbReference type="InterPro" id="IPR043502">
    <property type="entry name" value="DNA/RNA_pol_sf"/>
</dbReference>
<reference evidence="2" key="1">
    <citation type="submission" date="2018-01" db="EMBL/GenBank/DDBJ databases">
        <authorList>
            <person name="Mao J.F."/>
        </authorList>
    </citation>
    <scope>NUCLEOTIDE SEQUENCE</scope>
    <source>
        <strain evidence="2">Huo1</strain>
        <tissue evidence="2">Leaf</tissue>
    </source>
</reference>
<dbReference type="EMBL" id="PNBA02000436">
    <property type="protein sequence ID" value="KAG6383690.1"/>
    <property type="molecule type" value="Genomic_DNA"/>
</dbReference>
<keyword evidence="3" id="KW-1185">Reference proteome</keyword>
<dbReference type="InterPro" id="IPR051083">
    <property type="entry name" value="GrpII_Intron_Splice-Mob/Def"/>
</dbReference>
<reference evidence="2" key="2">
    <citation type="submission" date="2020-08" db="EMBL/GenBank/DDBJ databases">
        <title>Plant Genome Project.</title>
        <authorList>
            <person name="Zhang R.-G."/>
        </authorList>
    </citation>
    <scope>NUCLEOTIDE SEQUENCE</scope>
    <source>
        <strain evidence="2">Huo1</strain>
        <tissue evidence="2">Leaf</tissue>
    </source>
</reference>
<comment type="caution">
    <text evidence="2">The sequence shown here is derived from an EMBL/GenBank/DDBJ whole genome shotgun (WGS) entry which is preliminary data.</text>
</comment>
<dbReference type="SUPFAM" id="SSF56672">
    <property type="entry name" value="DNA/RNA polymerases"/>
    <property type="match status" value="1"/>
</dbReference>
<feature type="region of interest" description="Disordered" evidence="1">
    <location>
        <begin position="164"/>
        <end position="189"/>
    </location>
</feature>
<organism evidence="2">
    <name type="scientific">Salvia splendens</name>
    <name type="common">Scarlet sage</name>
    <dbReference type="NCBI Taxonomy" id="180675"/>
    <lineage>
        <taxon>Eukaryota</taxon>
        <taxon>Viridiplantae</taxon>
        <taxon>Streptophyta</taxon>
        <taxon>Embryophyta</taxon>
        <taxon>Tracheophyta</taxon>
        <taxon>Spermatophyta</taxon>
        <taxon>Magnoliopsida</taxon>
        <taxon>eudicotyledons</taxon>
        <taxon>Gunneridae</taxon>
        <taxon>Pentapetalae</taxon>
        <taxon>asterids</taxon>
        <taxon>lamiids</taxon>
        <taxon>Lamiales</taxon>
        <taxon>Lamiaceae</taxon>
        <taxon>Nepetoideae</taxon>
        <taxon>Mentheae</taxon>
        <taxon>Salviinae</taxon>
        <taxon>Salvia</taxon>
        <taxon>Salvia subgen. Calosphace</taxon>
        <taxon>core Calosphace</taxon>
    </lineage>
</organism>